<feature type="region of interest" description="Disordered" evidence="1">
    <location>
        <begin position="1"/>
        <end position="33"/>
    </location>
</feature>
<dbReference type="RefSeq" id="XP_040629812.1">
    <property type="nucleotide sequence ID" value="XM_040772571.1"/>
</dbReference>
<keyword evidence="3" id="KW-1185">Reference proteome</keyword>
<dbReference type="HOGENOM" id="CLU_2145768_0_0_1"/>
<dbReference type="STRING" id="1858805.M5GE26"/>
<organism evidence="2 3">
    <name type="scientific">Dacryopinax primogenitus (strain DJM 731)</name>
    <name type="common">Brown rot fungus</name>
    <dbReference type="NCBI Taxonomy" id="1858805"/>
    <lineage>
        <taxon>Eukaryota</taxon>
        <taxon>Fungi</taxon>
        <taxon>Dikarya</taxon>
        <taxon>Basidiomycota</taxon>
        <taxon>Agaricomycotina</taxon>
        <taxon>Dacrymycetes</taxon>
        <taxon>Dacrymycetales</taxon>
        <taxon>Dacrymycetaceae</taxon>
        <taxon>Dacryopinax</taxon>
    </lineage>
</organism>
<evidence type="ECO:0000313" key="3">
    <source>
        <dbReference type="Proteomes" id="UP000030653"/>
    </source>
</evidence>
<dbReference type="Proteomes" id="UP000030653">
    <property type="component" value="Unassembled WGS sequence"/>
</dbReference>
<evidence type="ECO:0000313" key="2">
    <source>
        <dbReference type="EMBL" id="EJU02918.1"/>
    </source>
</evidence>
<protein>
    <submittedName>
        <fullName evidence="2">Uncharacterized protein</fullName>
    </submittedName>
</protein>
<proteinExistence type="predicted"/>
<accession>M5GE26</accession>
<dbReference type="EMBL" id="JH795861">
    <property type="protein sequence ID" value="EJU02918.1"/>
    <property type="molecule type" value="Genomic_DNA"/>
</dbReference>
<gene>
    <name evidence="2" type="ORF">DACRYDRAFT_21848</name>
</gene>
<dbReference type="AlphaFoldDB" id="M5GE26"/>
<sequence length="112" mass="12339">MTHCHPPNIPESGKVPSNRCSPMPLMPADLPRPRVPQVPVTHVTQAFALYPERPGMTSKSNLFKDEALLGTELDHTVQSTSASVKSKQQPREERFAGKMAGREGWCFGQPCV</sequence>
<reference evidence="2 3" key="1">
    <citation type="journal article" date="2012" name="Science">
        <title>The Paleozoic origin of enzymatic lignin decomposition reconstructed from 31 fungal genomes.</title>
        <authorList>
            <person name="Floudas D."/>
            <person name="Binder M."/>
            <person name="Riley R."/>
            <person name="Barry K."/>
            <person name="Blanchette R.A."/>
            <person name="Henrissat B."/>
            <person name="Martinez A.T."/>
            <person name="Otillar R."/>
            <person name="Spatafora J.W."/>
            <person name="Yadav J.S."/>
            <person name="Aerts A."/>
            <person name="Benoit I."/>
            <person name="Boyd A."/>
            <person name="Carlson A."/>
            <person name="Copeland A."/>
            <person name="Coutinho P.M."/>
            <person name="de Vries R.P."/>
            <person name="Ferreira P."/>
            <person name="Findley K."/>
            <person name="Foster B."/>
            <person name="Gaskell J."/>
            <person name="Glotzer D."/>
            <person name="Gorecki P."/>
            <person name="Heitman J."/>
            <person name="Hesse C."/>
            <person name="Hori C."/>
            <person name="Igarashi K."/>
            <person name="Jurgens J.A."/>
            <person name="Kallen N."/>
            <person name="Kersten P."/>
            <person name="Kohler A."/>
            <person name="Kuees U."/>
            <person name="Kumar T.K.A."/>
            <person name="Kuo A."/>
            <person name="LaButti K."/>
            <person name="Larrondo L.F."/>
            <person name="Lindquist E."/>
            <person name="Ling A."/>
            <person name="Lombard V."/>
            <person name="Lucas S."/>
            <person name="Lundell T."/>
            <person name="Martin R."/>
            <person name="McLaughlin D.J."/>
            <person name="Morgenstern I."/>
            <person name="Morin E."/>
            <person name="Murat C."/>
            <person name="Nagy L.G."/>
            <person name="Nolan M."/>
            <person name="Ohm R.A."/>
            <person name="Patyshakuliyeva A."/>
            <person name="Rokas A."/>
            <person name="Ruiz-Duenas F.J."/>
            <person name="Sabat G."/>
            <person name="Salamov A."/>
            <person name="Samejima M."/>
            <person name="Schmutz J."/>
            <person name="Slot J.C."/>
            <person name="St John F."/>
            <person name="Stenlid J."/>
            <person name="Sun H."/>
            <person name="Sun S."/>
            <person name="Syed K."/>
            <person name="Tsang A."/>
            <person name="Wiebenga A."/>
            <person name="Young D."/>
            <person name="Pisabarro A."/>
            <person name="Eastwood D.C."/>
            <person name="Martin F."/>
            <person name="Cullen D."/>
            <person name="Grigoriev I.V."/>
            <person name="Hibbett D.S."/>
        </authorList>
    </citation>
    <scope>NUCLEOTIDE SEQUENCE [LARGE SCALE GENOMIC DNA]</scope>
    <source>
        <strain evidence="2 3">DJM-731 SS1</strain>
    </source>
</reference>
<name>M5GE26_DACPD</name>
<dbReference type="OrthoDB" id="5563754at2759"/>
<dbReference type="GeneID" id="63687633"/>
<evidence type="ECO:0000256" key="1">
    <source>
        <dbReference type="SAM" id="MobiDB-lite"/>
    </source>
</evidence>